<dbReference type="SUPFAM" id="SSF48695">
    <property type="entry name" value="Multiheme cytochromes"/>
    <property type="match status" value="1"/>
</dbReference>
<dbReference type="AlphaFoldDB" id="A0A7X5V127"/>
<sequence length="339" mass="36585">MKALLGAVALFAAALIGRPGGVNDAAITGEGYPARLSEFGFFTDLAARMPAQGLFRYDLDTPLFSDYAAKERYIYLPAGARAKYDPDGPLDLPVGAALVKTFGYPVDGRFKPLETRVLLHRAGGWVPIPYVWNAEGSDADIRRAGTRIPVAFVDPSGERHAISYAVPNQNQCKDCHGLAGRVTPIGIKAHYLNHGGQLEKMLAAGMLDRLPPDAPRVARWDDQAAPLDARARAWLEINCAHCHNPRGAASNSGLFLDLARTDPEQRGLFKRPTAAGRGAGTRDFDIVPGVPDASILLYRMESTDPGIAMPELGRATVHKEGVALVRQWIESMPKSAPGR</sequence>
<evidence type="ECO:0000313" key="2">
    <source>
        <dbReference type="Proteomes" id="UP000564677"/>
    </source>
</evidence>
<dbReference type="InterPro" id="IPR022269">
    <property type="entry name" value="SO_2930-like_C"/>
</dbReference>
<reference evidence="1 2" key="1">
    <citation type="submission" date="2020-03" db="EMBL/GenBank/DDBJ databases">
        <title>Genomic Encyclopedia of Type Strains, Phase IV (KMG-IV): sequencing the most valuable type-strain genomes for metagenomic binning, comparative biology and taxonomic classification.</title>
        <authorList>
            <person name="Goeker M."/>
        </authorList>
    </citation>
    <scope>NUCLEOTIDE SEQUENCE [LARGE SCALE GENOMIC DNA]</scope>
    <source>
        <strain evidence="1 2">DSM 4733</strain>
    </source>
</reference>
<protein>
    <submittedName>
        <fullName evidence="1">Putative repeat protein (TIGR03806 family)</fullName>
    </submittedName>
</protein>
<evidence type="ECO:0000313" key="1">
    <source>
        <dbReference type="EMBL" id="NIJ65575.1"/>
    </source>
</evidence>
<gene>
    <name evidence="1" type="ORF">FHR20_002537</name>
</gene>
<name>A0A7X5V127_9SPHN</name>
<comment type="caution">
    <text evidence="1">The sequence shown here is derived from an EMBL/GenBank/DDBJ whole genome shotgun (WGS) entry which is preliminary data.</text>
</comment>
<dbReference type="Proteomes" id="UP000564677">
    <property type="component" value="Unassembled WGS sequence"/>
</dbReference>
<proteinExistence type="predicted"/>
<dbReference type="NCBIfam" id="TIGR03806">
    <property type="entry name" value="chp_HNE_0200"/>
    <property type="match status" value="1"/>
</dbReference>
<dbReference type="RefSeq" id="WP_167299947.1">
    <property type="nucleotide sequence ID" value="NZ_JAASQV010000002.1"/>
</dbReference>
<organism evidence="1 2">
    <name type="scientific">Sphingomonas leidyi</name>
    <dbReference type="NCBI Taxonomy" id="68569"/>
    <lineage>
        <taxon>Bacteria</taxon>
        <taxon>Pseudomonadati</taxon>
        <taxon>Pseudomonadota</taxon>
        <taxon>Alphaproteobacteria</taxon>
        <taxon>Sphingomonadales</taxon>
        <taxon>Sphingomonadaceae</taxon>
        <taxon>Sphingomonas</taxon>
    </lineage>
</organism>
<keyword evidence="2" id="KW-1185">Reference proteome</keyword>
<accession>A0A7X5V127</accession>
<dbReference type="EMBL" id="JAASQV010000002">
    <property type="protein sequence ID" value="NIJ65575.1"/>
    <property type="molecule type" value="Genomic_DNA"/>
</dbReference>
<dbReference type="InterPro" id="IPR036280">
    <property type="entry name" value="Multihaem_cyt_sf"/>
</dbReference>